<sequence>MNKWNFKSASTIDNNYFDMFCKCFPNKILYFDDLIEAIKYLSTSVVTNNFYIISTSQNHFLFINCNEEDYKKNQERIIDITKNKYNLLLLKNRLRDEFSS</sequence>
<evidence type="ECO:0000313" key="1">
    <source>
        <dbReference type="EMBL" id="QHT06616.1"/>
    </source>
</evidence>
<dbReference type="AlphaFoldDB" id="A0A6C0CP73"/>
<name>A0A6C0CP73_9ZZZZ</name>
<proteinExistence type="predicted"/>
<reference evidence="1" key="1">
    <citation type="journal article" date="2020" name="Nature">
        <title>Giant virus diversity and host interactions through global metagenomics.</title>
        <authorList>
            <person name="Schulz F."/>
            <person name="Roux S."/>
            <person name="Paez-Espino D."/>
            <person name="Jungbluth S."/>
            <person name="Walsh D.A."/>
            <person name="Denef V.J."/>
            <person name="McMahon K.D."/>
            <person name="Konstantinidis K.T."/>
            <person name="Eloe-Fadrosh E.A."/>
            <person name="Kyrpides N.C."/>
            <person name="Woyke T."/>
        </authorList>
    </citation>
    <scope>NUCLEOTIDE SEQUENCE</scope>
    <source>
        <strain evidence="1">GVMAG-M-3300021425-30</strain>
    </source>
</reference>
<organism evidence="1">
    <name type="scientific">viral metagenome</name>
    <dbReference type="NCBI Taxonomy" id="1070528"/>
    <lineage>
        <taxon>unclassified sequences</taxon>
        <taxon>metagenomes</taxon>
        <taxon>organismal metagenomes</taxon>
    </lineage>
</organism>
<dbReference type="EMBL" id="MN739471">
    <property type="protein sequence ID" value="QHT06616.1"/>
    <property type="molecule type" value="Genomic_DNA"/>
</dbReference>
<accession>A0A6C0CP73</accession>
<protein>
    <submittedName>
        <fullName evidence="1">Uncharacterized protein</fullName>
    </submittedName>
</protein>